<accession>W7YC05</accession>
<keyword evidence="2" id="KW-1185">Reference proteome</keyword>
<organism evidence="1 2">
    <name type="scientific">Saccharicrinis fermentans DSM 9555 = JCM 21142</name>
    <dbReference type="NCBI Taxonomy" id="869213"/>
    <lineage>
        <taxon>Bacteria</taxon>
        <taxon>Pseudomonadati</taxon>
        <taxon>Bacteroidota</taxon>
        <taxon>Bacteroidia</taxon>
        <taxon>Marinilabiliales</taxon>
        <taxon>Marinilabiliaceae</taxon>
        <taxon>Saccharicrinis</taxon>
    </lineage>
</organism>
<dbReference type="STRING" id="869213.GCA_000517085_02673"/>
<gene>
    <name evidence="1" type="ORF">JCM21142_134764</name>
</gene>
<evidence type="ECO:0000313" key="2">
    <source>
        <dbReference type="Proteomes" id="UP000019402"/>
    </source>
</evidence>
<dbReference type="EMBL" id="BAMD01000201">
    <property type="protein sequence ID" value="GAF05997.1"/>
    <property type="molecule type" value="Genomic_DNA"/>
</dbReference>
<dbReference type="RefSeq" id="WP_044214532.1">
    <property type="nucleotide sequence ID" value="NZ_BAMD01000201.1"/>
</dbReference>
<dbReference type="AlphaFoldDB" id="W7YC05"/>
<sequence>MMQLKKIDSENWRFTLYESAEGNWFADFPYSPQSFIDLSILLELTDNEKANAQKNRQFLIDFSEINTKIISPEH</sequence>
<comment type="caution">
    <text evidence="1">The sequence shown here is derived from an EMBL/GenBank/DDBJ whole genome shotgun (WGS) entry which is preliminary data.</text>
</comment>
<name>W7YC05_9BACT</name>
<evidence type="ECO:0000313" key="1">
    <source>
        <dbReference type="EMBL" id="GAF05997.1"/>
    </source>
</evidence>
<protein>
    <submittedName>
        <fullName evidence="1">Uncharacterized protein</fullName>
    </submittedName>
</protein>
<dbReference type="Proteomes" id="UP000019402">
    <property type="component" value="Unassembled WGS sequence"/>
</dbReference>
<dbReference type="OrthoDB" id="4691918at2"/>
<proteinExistence type="predicted"/>
<reference evidence="1 2" key="1">
    <citation type="journal article" date="2014" name="Genome Announc.">
        <title>Draft Genome Sequence of Cytophaga fermentans JCM 21142T, a Facultative Anaerobe Isolated from Marine Mud.</title>
        <authorList>
            <person name="Starns D."/>
            <person name="Oshima K."/>
            <person name="Suda W."/>
            <person name="Iino T."/>
            <person name="Yuki M."/>
            <person name="Inoue J."/>
            <person name="Kitamura K."/>
            <person name="Iida T."/>
            <person name="Darby A."/>
            <person name="Hattori M."/>
            <person name="Ohkuma M."/>
        </authorList>
    </citation>
    <scope>NUCLEOTIDE SEQUENCE [LARGE SCALE GENOMIC DNA]</scope>
    <source>
        <strain evidence="1 2">JCM 21142</strain>
    </source>
</reference>